<dbReference type="EMBL" id="FNVN01000004">
    <property type="protein sequence ID" value="SEG58647.1"/>
    <property type="molecule type" value="Genomic_DNA"/>
</dbReference>
<accession>A0A1H6BEF9</accession>
<keyword evidence="4" id="KW-0808">Transferase</keyword>
<evidence type="ECO:0000313" key="3">
    <source>
        <dbReference type="EMBL" id="QCC49289.1"/>
    </source>
</evidence>
<dbReference type="AlphaFoldDB" id="A0A1H6BEF9"/>
<dbReference type="Gene3D" id="3.90.550.10">
    <property type="entry name" value="Spore Coat Polysaccharide Biosynthesis Protein SpsA, Chain A"/>
    <property type="match status" value="1"/>
</dbReference>
<dbReference type="CDD" id="cd00761">
    <property type="entry name" value="Glyco_tranf_GTA_type"/>
    <property type="match status" value="1"/>
</dbReference>
<evidence type="ECO:0000313" key="6">
    <source>
        <dbReference type="Proteomes" id="UP000296733"/>
    </source>
</evidence>
<geneLocation type="plasmid" evidence="3">
    <name>unnamed1</name>
</geneLocation>
<evidence type="ECO:0000313" key="4">
    <source>
        <dbReference type="EMBL" id="SEG58647.1"/>
    </source>
</evidence>
<feature type="region of interest" description="Disordered" evidence="1">
    <location>
        <begin position="1"/>
        <end position="24"/>
    </location>
</feature>
<dbReference type="InterPro" id="IPR001173">
    <property type="entry name" value="Glyco_trans_2-like"/>
</dbReference>
<dbReference type="Proteomes" id="UP000236740">
    <property type="component" value="Unassembled WGS sequence"/>
</dbReference>
<evidence type="ECO:0000259" key="2">
    <source>
        <dbReference type="Pfam" id="PF00535"/>
    </source>
</evidence>
<dbReference type="Pfam" id="PF00535">
    <property type="entry name" value="Glycos_transf_2"/>
    <property type="match status" value="1"/>
</dbReference>
<dbReference type="OrthoDB" id="46222at2157"/>
<dbReference type="PANTHER" id="PTHR22916">
    <property type="entry name" value="GLYCOSYLTRANSFERASE"/>
    <property type="match status" value="1"/>
</dbReference>
<dbReference type="EMBL" id="CP031312">
    <property type="protein sequence ID" value="QCC49289.1"/>
    <property type="molecule type" value="Genomic_DNA"/>
</dbReference>
<keyword evidence="5" id="KW-1185">Reference proteome</keyword>
<dbReference type="Proteomes" id="UP000296733">
    <property type="component" value="Plasmid unnamed1"/>
</dbReference>
<dbReference type="InterPro" id="IPR029044">
    <property type="entry name" value="Nucleotide-diphossugar_trans"/>
</dbReference>
<gene>
    <name evidence="3" type="ORF">DV707_16215</name>
    <name evidence="4" type="ORF">SAMN04488133_2770</name>
</gene>
<reference evidence="4 5" key="1">
    <citation type="submission" date="2016-10" db="EMBL/GenBank/DDBJ databases">
        <authorList>
            <person name="de Groot N.N."/>
        </authorList>
    </citation>
    <scope>NUCLEOTIDE SEQUENCE [LARGE SCALE GENOMIC DNA]</scope>
    <source>
        <strain evidence="4 5">CGMCC 1.10331</strain>
    </source>
</reference>
<protein>
    <submittedName>
        <fullName evidence="3">Glycosyltransferase family 2 protein</fullName>
    </submittedName>
    <submittedName>
        <fullName evidence="4">Glycosyltransferase involved in cell wall bisynthesis</fullName>
    </submittedName>
</protein>
<name>A0A1H6BEF9_9EURY</name>
<dbReference type="KEGG" id="hlm:DV707_16215"/>
<evidence type="ECO:0000256" key="1">
    <source>
        <dbReference type="SAM" id="MobiDB-lite"/>
    </source>
</evidence>
<dbReference type="GO" id="GO:0016758">
    <property type="term" value="F:hexosyltransferase activity"/>
    <property type="evidence" value="ECO:0007669"/>
    <property type="project" value="UniProtKB-ARBA"/>
</dbReference>
<proteinExistence type="predicted"/>
<keyword evidence="3" id="KW-0614">Plasmid</keyword>
<reference evidence="3 6" key="2">
    <citation type="journal article" date="2019" name="Nat. Commun.">
        <title>A new type of DNA phosphorothioation-based antiviral system in archaea.</title>
        <authorList>
            <person name="Xiong L."/>
            <person name="Liu S."/>
            <person name="Chen S."/>
            <person name="Xiao Y."/>
            <person name="Zhu B."/>
            <person name="Gao Y."/>
            <person name="Zhang Y."/>
            <person name="Chen B."/>
            <person name="Luo J."/>
            <person name="Deng Z."/>
            <person name="Chen X."/>
            <person name="Wang L."/>
            <person name="Chen S."/>
        </authorList>
    </citation>
    <scope>NUCLEOTIDE SEQUENCE [LARGE SCALE GENOMIC DNA]</scope>
    <source>
        <strain evidence="3 6">CGMCC 1.10331</strain>
        <plasmid evidence="3 6">unnamed1</plasmid>
    </source>
</reference>
<dbReference type="SUPFAM" id="SSF53448">
    <property type="entry name" value="Nucleotide-diphospho-sugar transferases"/>
    <property type="match status" value="1"/>
</dbReference>
<organism evidence="4 5">
    <name type="scientific">Halobellus limi</name>
    <dbReference type="NCBI Taxonomy" id="699433"/>
    <lineage>
        <taxon>Archaea</taxon>
        <taxon>Methanobacteriati</taxon>
        <taxon>Methanobacteriota</taxon>
        <taxon>Stenosarchaea group</taxon>
        <taxon>Halobacteria</taxon>
        <taxon>Halobacteriales</taxon>
        <taxon>Haloferacaceae</taxon>
        <taxon>Halobellus</taxon>
    </lineage>
</organism>
<dbReference type="PANTHER" id="PTHR22916:SF3">
    <property type="entry name" value="UDP-GLCNAC:BETAGAL BETA-1,3-N-ACETYLGLUCOSAMINYLTRANSFERASE-LIKE PROTEIN 1"/>
    <property type="match status" value="1"/>
</dbReference>
<evidence type="ECO:0000313" key="5">
    <source>
        <dbReference type="Proteomes" id="UP000236740"/>
    </source>
</evidence>
<sequence>MTRRSGSENVADRSDSPNGADRPTVSVVITTYDRPSYLPGAVETVAEQTYDPVELIVVDDASPTMASEVVSTDAHDFSSFEIVRHDENRGPNAARNTGISAASGEYIAFLDDDDRWVPEKLDRQVARFEAGDPDLGVVSTGWKRVHDGSIEEIWLPPDVTGDVTKALLCENVVGTQSAVMVRAGIAKRVPLDERFPRWADQEWYLSLSTECAFDRIREPLVIHEFETHNRISYDTAKLYEGHRLFVEKYRPLAAEYGPVMERKMRGWADFRAGKSLLHIGEYGMARRFLISAVRWYPLEPTFYAYAGSSLGGRWTHSAARSLNEITPLG</sequence>
<feature type="domain" description="Glycosyltransferase 2-like" evidence="2">
    <location>
        <begin position="26"/>
        <end position="152"/>
    </location>
</feature>